<accession>A0A0L0DQR6</accession>
<sequence>MTSAADLHDSTSYRQPEYLFMAMFEEACAPDSAASRWARQTELVIDDSQEDAGPLLDLIVHPEEESMCGPVCEMLLRACNHVVEEVLDDPELGTKLWSSSSYALRAQLSAMTRALCIDVCPDPPLSLSQRAKVDDLIAADPWSPLDPHMAATIDSLHHLDL</sequence>
<reference evidence="1 2" key="1">
    <citation type="submission" date="2010-05" db="EMBL/GenBank/DDBJ databases">
        <title>The Genome Sequence of Thecamonas trahens ATCC 50062.</title>
        <authorList>
            <consortium name="The Broad Institute Genome Sequencing Platform"/>
            <person name="Russ C."/>
            <person name="Cuomo C."/>
            <person name="Shea T."/>
            <person name="Young S.K."/>
            <person name="Zeng Q."/>
            <person name="Koehrsen M."/>
            <person name="Haas B."/>
            <person name="Borodovsky M."/>
            <person name="Guigo R."/>
            <person name="Alvarado L."/>
            <person name="Berlin A."/>
            <person name="Bochicchio J."/>
            <person name="Borenstein D."/>
            <person name="Chapman S."/>
            <person name="Chen Z."/>
            <person name="Freedman E."/>
            <person name="Gellesch M."/>
            <person name="Goldberg J."/>
            <person name="Griggs A."/>
            <person name="Gujja S."/>
            <person name="Heilman E."/>
            <person name="Heiman D."/>
            <person name="Hepburn T."/>
            <person name="Howarth C."/>
            <person name="Jen D."/>
            <person name="Larson L."/>
            <person name="Mehta T."/>
            <person name="Park D."/>
            <person name="Pearson M."/>
            <person name="Roberts A."/>
            <person name="Saif S."/>
            <person name="Shenoy N."/>
            <person name="Sisk P."/>
            <person name="Stolte C."/>
            <person name="Sykes S."/>
            <person name="Thomson T."/>
            <person name="Walk T."/>
            <person name="White J."/>
            <person name="Yandava C."/>
            <person name="Burger G."/>
            <person name="Gray M.W."/>
            <person name="Holland P.W.H."/>
            <person name="King N."/>
            <person name="Lang F.B.F."/>
            <person name="Roger A.J."/>
            <person name="Ruiz-Trillo I."/>
            <person name="Lander E."/>
            <person name="Nusbaum C."/>
        </authorList>
    </citation>
    <scope>NUCLEOTIDE SEQUENCE [LARGE SCALE GENOMIC DNA]</scope>
    <source>
        <strain evidence="1 2">ATCC 50062</strain>
    </source>
</reference>
<evidence type="ECO:0000313" key="1">
    <source>
        <dbReference type="EMBL" id="KNC54634.1"/>
    </source>
</evidence>
<dbReference type="GeneID" id="25561237"/>
<dbReference type="EMBL" id="GL349438">
    <property type="protein sequence ID" value="KNC54634.1"/>
    <property type="molecule type" value="Genomic_DNA"/>
</dbReference>
<organism evidence="1 2">
    <name type="scientific">Thecamonas trahens ATCC 50062</name>
    <dbReference type="NCBI Taxonomy" id="461836"/>
    <lineage>
        <taxon>Eukaryota</taxon>
        <taxon>Apusozoa</taxon>
        <taxon>Apusomonadida</taxon>
        <taxon>Apusomonadidae</taxon>
        <taxon>Thecamonas</taxon>
    </lineage>
</organism>
<gene>
    <name evidence="1" type="ORF">AMSG_01488</name>
</gene>
<dbReference type="RefSeq" id="XP_013761541.1">
    <property type="nucleotide sequence ID" value="XM_013906087.1"/>
</dbReference>
<proteinExistence type="predicted"/>
<evidence type="ECO:0000313" key="2">
    <source>
        <dbReference type="Proteomes" id="UP000054408"/>
    </source>
</evidence>
<name>A0A0L0DQR6_THETB</name>
<keyword evidence="2" id="KW-1185">Reference proteome</keyword>
<dbReference type="Proteomes" id="UP000054408">
    <property type="component" value="Unassembled WGS sequence"/>
</dbReference>
<dbReference type="AlphaFoldDB" id="A0A0L0DQR6"/>
<protein>
    <submittedName>
        <fullName evidence="1">Uncharacterized protein</fullName>
    </submittedName>
</protein>